<dbReference type="InterPro" id="IPR037751">
    <property type="entry name" value="Dok1/2/3_PTB"/>
</dbReference>
<dbReference type="Ensembl" id="ENSPNAT00000023506.2">
    <property type="protein sequence ID" value="ENSPNAP00000015344.1"/>
    <property type="gene ID" value="ENSPNAG00000021370.2"/>
</dbReference>
<dbReference type="GO" id="GO:0007169">
    <property type="term" value="P:cell surface receptor protein tyrosine kinase signaling pathway"/>
    <property type="evidence" value="ECO:0007669"/>
    <property type="project" value="TreeGrafter"/>
</dbReference>
<evidence type="ECO:0000256" key="3">
    <source>
        <dbReference type="SAM" id="MobiDB-lite"/>
    </source>
</evidence>
<dbReference type="Pfam" id="PF02174">
    <property type="entry name" value="IRS"/>
    <property type="match status" value="1"/>
</dbReference>
<dbReference type="GeneID" id="108412130"/>
<dbReference type="InterPro" id="IPR050996">
    <property type="entry name" value="Docking_Protein_DOK"/>
</dbReference>
<dbReference type="STRING" id="42514.ENSPNAP00000015344"/>
<feature type="coiled-coil region" evidence="2">
    <location>
        <begin position="129"/>
        <end position="163"/>
    </location>
</feature>
<keyword evidence="6" id="KW-1185">Reference proteome</keyword>
<protein>
    <recommendedName>
        <fullName evidence="4">IRS-type PTB domain-containing protein</fullName>
    </recommendedName>
</protein>
<name>A0A3B4CXT1_PYGNA</name>
<organism evidence="5 6">
    <name type="scientific">Pygocentrus nattereri</name>
    <name type="common">Red-bellied piranha</name>
    <dbReference type="NCBI Taxonomy" id="42514"/>
    <lineage>
        <taxon>Eukaryota</taxon>
        <taxon>Metazoa</taxon>
        <taxon>Chordata</taxon>
        <taxon>Craniata</taxon>
        <taxon>Vertebrata</taxon>
        <taxon>Euteleostomi</taxon>
        <taxon>Actinopterygii</taxon>
        <taxon>Neopterygii</taxon>
        <taxon>Teleostei</taxon>
        <taxon>Ostariophysi</taxon>
        <taxon>Characiformes</taxon>
        <taxon>Characoidei</taxon>
        <taxon>Pygocentrus</taxon>
    </lineage>
</organism>
<feature type="compositionally biased region" description="Basic and acidic residues" evidence="3">
    <location>
        <begin position="13"/>
        <end position="29"/>
    </location>
</feature>
<keyword evidence="2" id="KW-0175">Coiled coil</keyword>
<proteinExistence type="predicted"/>
<feature type="domain" description="IRS-type PTB" evidence="4">
    <location>
        <begin position="181"/>
        <end position="285"/>
    </location>
</feature>
<reference evidence="5 6" key="1">
    <citation type="submission" date="2020-10" db="EMBL/GenBank/DDBJ databases">
        <title>Pygocentrus nattereri (red-bellied piranha) genome, fPygNat1, primary haplotype.</title>
        <authorList>
            <person name="Myers G."/>
            <person name="Meyer A."/>
            <person name="Karagic N."/>
            <person name="Pippel M."/>
            <person name="Winkler S."/>
            <person name="Tracey A."/>
            <person name="Wood J."/>
            <person name="Formenti G."/>
            <person name="Howe K."/>
            <person name="Fedrigo O."/>
            <person name="Jarvis E.D."/>
        </authorList>
    </citation>
    <scope>NUCLEOTIDE SEQUENCE [LARGE SCALE GENOMIC DNA]</scope>
</reference>
<feature type="region of interest" description="Disordered" evidence="3">
    <location>
        <begin position="304"/>
        <end position="353"/>
    </location>
</feature>
<evidence type="ECO:0000313" key="6">
    <source>
        <dbReference type="Proteomes" id="UP001501920"/>
    </source>
</evidence>
<evidence type="ECO:0000313" key="5">
    <source>
        <dbReference type="Ensembl" id="ENSPNAP00000015344.1"/>
    </source>
</evidence>
<keyword evidence="1" id="KW-0597">Phosphoprotein</keyword>
<evidence type="ECO:0000256" key="2">
    <source>
        <dbReference type="SAM" id="Coils"/>
    </source>
</evidence>
<dbReference type="GeneTree" id="ENSGT00940000155980"/>
<dbReference type="SUPFAM" id="SSF50729">
    <property type="entry name" value="PH domain-like"/>
    <property type="match status" value="1"/>
</dbReference>
<feature type="compositionally biased region" description="Polar residues" evidence="3">
    <location>
        <begin position="340"/>
        <end position="352"/>
    </location>
</feature>
<dbReference type="AlphaFoldDB" id="A0A3B4CXT1"/>
<reference evidence="5" key="3">
    <citation type="submission" date="2025-09" db="UniProtKB">
        <authorList>
            <consortium name="Ensembl"/>
        </authorList>
    </citation>
    <scope>IDENTIFICATION</scope>
</reference>
<sequence>MMARPESPSCKSEMSDNSRSHPIDFKRDPDDESVMSGMMSSTHLYSCIPVVNNPPQEDPQEHRPSPRYAEAGDVACDLCEGRKLKALKSCMTCLASFCDSHVRDHYTIEALQRHLLVEVTRNLSVLQENAQLKKMIKEERSEKTALRDENQALRKEVAMLRQTICELRLPDFLTPAAVASTMKDFQVSVRYTDAVRRCGLQGQYLLQTNFDSLILKEPKTGEVLYTWPYHSLRSYGRDKTMFSFEAGRRCDSGQGVFEFDTNQGNTIYQYVESAINQVLKAQTQRSQPRKHKHVYEQIDESGITSTFSHHPGRHPAAHHEDSAVRPSAPTSLYSDPEEVSGTSQQILGTVNDPSGHEYPYSAYEDDYVFAKSPTRTWNLVQELGNDEDEDCTLFNDVTVKMRTNMI</sequence>
<dbReference type="RefSeq" id="XP_017539525.1">
    <property type="nucleotide sequence ID" value="XM_017684036.2"/>
</dbReference>
<dbReference type="GO" id="GO:0007265">
    <property type="term" value="P:Ras protein signal transduction"/>
    <property type="evidence" value="ECO:0007669"/>
    <property type="project" value="TreeGrafter"/>
</dbReference>
<dbReference type="CDD" id="cd01203">
    <property type="entry name" value="PTB_DOK1_DOK2_DOK3"/>
    <property type="match status" value="1"/>
</dbReference>
<evidence type="ECO:0000259" key="4">
    <source>
        <dbReference type="PROSITE" id="PS51064"/>
    </source>
</evidence>
<dbReference type="Gene3D" id="2.30.29.30">
    <property type="entry name" value="Pleckstrin-homology domain (PH domain)/Phosphotyrosine-binding domain (PTB)"/>
    <property type="match status" value="1"/>
</dbReference>
<accession>A0A3B4CXT1</accession>
<dbReference type="PANTHER" id="PTHR21258">
    <property type="entry name" value="DOCKING PROTEIN RELATED"/>
    <property type="match status" value="1"/>
</dbReference>
<evidence type="ECO:0000256" key="1">
    <source>
        <dbReference type="ARBA" id="ARBA00022553"/>
    </source>
</evidence>
<reference evidence="5" key="2">
    <citation type="submission" date="2025-08" db="UniProtKB">
        <authorList>
            <consortium name="Ensembl"/>
        </authorList>
    </citation>
    <scope>IDENTIFICATION</scope>
</reference>
<dbReference type="PANTHER" id="PTHR21258:SF62">
    <property type="entry name" value="INSULIN RECEPTOR SUBSTRATE 1"/>
    <property type="match status" value="1"/>
</dbReference>
<dbReference type="Proteomes" id="UP001501920">
    <property type="component" value="Chromosome 29"/>
</dbReference>
<dbReference type="OrthoDB" id="6020914at2759"/>
<dbReference type="SMART" id="SM01244">
    <property type="entry name" value="IRS"/>
    <property type="match status" value="1"/>
</dbReference>
<dbReference type="GO" id="GO:0005737">
    <property type="term" value="C:cytoplasm"/>
    <property type="evidence" value="ECO:0007669"/>
    <property type="project" value="TreeGrafter"/>
</dbReference>
<feature type="region of interest" description="Disordered" evidence="3">
    <location>
        <begin position="1"/>
        <end position="36"/>
    </location>
</feature>
<dbReference type="InterPro" id="IPR011993">
    <property type="entry name" value="PH-like_dom_sf"/>
</dbReference>
<dbReference type="Gene3D" id="4.10.830.40">
    <property type="match status" value="1"/>
</dbReference>
<dbReference type="SMART" id="SM00310">
    <property type="entry name" value="PTBI"/>
    <property type="match status" value="1"/>
</dbReference>
<dbReference type="InterPro" id="IPR002404">
    <property type="entry name" value="IRS_PTB"/>
</dbReference>
<dbReference type="PROSITE" id="PS51064">
    <property type="entry name" value="IRS_PTB"/>
    <property type="match status" value="1"/>
</dbReference>
<dbReference type="GO" id="GO:0043410">
    <property type="term" value="P:positive regulation of MAPK cascade"/>
    <property type="evidence" value="ECO:0007669"/>
    <property type="project" value="TreeGrafter"/>
</dbReference>